<evidence type="ECO:0000313" key="3">
    <source>
        <dbReference type="Proteomes" id="UP001500957"/>
    </source>
</evidence>
<evidence type="ECO:0000259" key="1">
    <source>
        <dbReference type="Pfam" id="PF02627"/>
    </source>
</evidence>
<dbReference type="Gene3D" id="1.20.1290.10">
    <property type="entry name" value="AhpD-like"/>
    <property type="match status" value="1"/>
</dbReference>
<dbReference type="EMBL" id="BAAAHE010000014">
    <property type="protein sequence ID" value="GAA0617035.1"/>
    <property type="molecule type" value="Genomic_DNA"/>
</dbReference>
<gene>
    <name evidence="2" type="ORF">GCM10009547_19000</name>
</gene>
<proteinExistence type="predicted"/>
<dbReference type="Proteomes" id="UP001500957">
    <property type="component" value="Unassembled WGS sequence"/>
</dbReference>
<dbReference type="PANTHER" id="PTHR35446">
    <property type="entry name" value="SI:CH211-175M2.5"/>
    <property type="match status" value="1"/>
</dbReference>
<accession>A0ABP3RTJ8</accession>
<dbReference type="InterPro" id="IPR029032">
    <property type="entry name" value="AhpD-like"/>
</dbReference>
<dbReference type="InterPro" id="IPR003779">
    <property type="entry name" value="CMD-like"/>
</dbReference>
<comment type="caution">
    <text evidence="2">The sequence shown here is derived from an EMBL/GenBank/DDBJ whole genome shotgun (WGS) entry which is preliminary data.</text>
</comment>
<feature type="domain" description="Carboxymuconolactone decarboxylase-like" evidence="1">
    <location>
        <begin position="40"/>
        <end position="122"/>
    </location>
</feature>
<dbReference type="RefSeq" id="WP_344603996.1">
    <property type="nucleotide sequence ID" value="NZ_BAAAHE010000014.1"/>
</dbReference>
<sequence length="188" mass="20568">MSRIPLATTDQMPPEIAGLVAAVEEQTGDSTALRALAHRPDILGPFAQFYWNLQTTGQLDRKLIELFRLSIAQINQCRNCLAGRYQDSIDEGLTEELVAALPDAENSPLFTEREKAAISYAQKMATDHYSVGDADFARLYEHFSVEEVVELCVDVAQFIGVGRMFAVIDAMNVACEIPGAQKVAAATS</sequence>
<dbReference type="SUPFAM" id="SSF69118">
    <property type="entry name" value="AhpD-like"/>
    <property type="match status" value="1"/>
</dbReference>
<keyword evidence="3" id="KW-1185">Reference proteome</keyword>
<reference evidence="3" key="1">
    <citation type="journal article" date="2019" name="Int. J. Syst. Evol. Microbiol.">
        <title>The Global Catalogue of Microorganisms (GCM) 10K type strain sequencing project: providing services to taxonomists for standard genome sequencing and annotation.</title>
        <authorList>
            <consortium name="The Broad Institute Genomics Platform"/>
            <consortium name="The Broad Institute Genome Sequencing Center for Infectious Disease"/>
            <person name="Wu L."/>
            <person name="Ma J."/>
        </authorList>
    </citation>
    <scope>NUCLEOTIDE SEQUENCE [LARGE SCALE GENOMIC DNA]</scope>
    <source>
        <strain evidence="3">JCM 10671</strain>
    </source>
</reference>
<dbReference type="PANTHER" id="PTHR35446:SF2">
    <property type="entry name" value="CARBOXYMUCONOLACTONE DECARBOXYLASE-LIKE DOMAIN-CONTAINING PROTEIN"/>
    <property type="match status" value="1"/>
</dbReference>
<protein>
    <recommendedName>
        <fullName evidence="1">Carboxymuconolactone decarboxylase-like domain-containing protein</fullName>
    </recommendedName>
</protein>
<name>A0ABP3RTJ8_9ACTN</name>
<evidence type="ECO:0000313" key="2">
    <source>
        <dbReference type="EMBL" id="GAA0617035.1"/>
    </source>
</evidence>
<organism evidence="2 3">
    <name type="scientific">Sporichthya brevicatena</name>
    <dbReference type="NCBI Taxonomy" id="171442"/>
    <lineage>
        <taxon>Bacteria</taxon>
        <taxon>Bacillati</taxon>
        <taxon>Actinomycetota</taxon>
        <taxon>Actinomycetes</taxon>
        <taxon>Sporichthyales</taxon>
        <taxon>Sporichthyaceae</taxon>
        <taxon>Sporichthya</taxon>
    </lineage>
</organism>
<dbReference type="Pfam" id="PF02627">
    <property type="entry name" value="CMD"/>
    <property type="match status" value="1"/>
</dbReference>